<organism evidence="2 3">
    <name type="scientific">Paraburkholderia piptadeniae</name>
    <dbReference type="NCBI Taxonomy" id="1701573"/>
    <lineage>
        <taxon>Bacteria</taxon>
        <taxon>Pseudomonadati</taxon>
        <taxon>Pseudomonadota</taxon>
        <taxon>Betaproteobacteria</taxon>
        <taxon>Burkholderiales</taxon>
        <taxon>Burkholderiaceae</taxon>
        <taxon>Paraburkholderia</taxon>
    </lineage>
</organism>
<gene>
    <name evidence="2" type="ORF">BN2476_80131</name>
</gene>
<name>A0A1N7RNE4_9BURK</name>
<proteinExistence type="predicted"/>
<sequence>MKNGTMGRPRSLRAAHEARGGDKDGAFLKRPLIHERFTGVGLLANYSRLSHFDLCAGSHARPVHIKLNQLV</sequence>
<dbReference type="EMBL" id="CYGY02000008">
    <property type="protein sequence ID" value="SIT36241.1"/>
    <property type="molecule type" value="Genomic_DNA"/>
</dbReference>
<protein>
    <submittedName>
        <fullName evidence="2">Uncharacterized protein</fullName>
    </submittedName>
</protein>
<accession>A0A1N7RNE4</accession>
<evidence type="ECO:0000313" key="2">
    <source>
        <dbReference type="EMBL" id="SIT36241.1"/>
    </source>
</evidence>
<reference evidence="2" key="1">
    <citation type="submission" date="2016-12" db="EMBL/GenBank/DDBJ databases">
        <authorList>
            <person name="Moulin L."/>
        </authorList>
    </citation>
    <scope>NUCLEOTIDE SEQUENCE [LARGE SCALE GENOMIC DNA]</scope>
    <source>
        <strain evidence="2">STM 7183</strain>
    </source>
</reference>
<feature type="compositionally biased region" description="Basic and acidic residues" evidence="1">
    <location>
        <begin position="14"/>
        <end position="23"/>
    </location>
</feature>
<dbReference type="AlphaFoldDB" id="A0A1N7RNE4"/>
<keyword evidence="3" id="KW-1185">Reference proteome</keyword>
<comment type="caution">
    <text evidence="2">The sequence shown here is derived from an EMBL/GenBank/DDBJ whole genome shotgun (WGS) entry which is preliminary data.</text>
</comment>
<feature type="region of interest" description="Disordered" evidence="1">
    <location>
        <begin position="1"/>
        <end position="23"/>
    </location>
</feature>
<evidence type="ECO:0000256" key="1">
    <source>
        <dbReference type="SAM" id="MobiDB-lite"/>
    </source>
</evidence>
<dbReference type="Proteomes" id="UP000195569">
    <property type="component" value="Unassembled WGS sequence"/>
</dbReference>
<evidence type="ECO:0000313" key="3">
    <source>
        <dbReference type="Proteomes" id="UP000195569"/>
    </source>
</evidence>